<evidence type="ECO:0000313" key="1">
    <source>
        <dbReference type="EnsemblPlants" id="KQL29032"/>
    </source>
</evidence>
<dbReference type="AlphaFoldDB" id="K3Z1P1"/>
<dbReference type="EMBL" id="AGNK02000159">
    <property type="status" value="NOT_ANNOTATED_CDS"/>
    <property type="molecule type" value="Genomic_DNA"/>
</dbReference>
<dbReference type="Proteomes" id="UP000004995">
    <property type="component" value="Unassembled WGS sequence"/>
</dbReference>
<evidence type="ECO:0000313" key="2">
    <source>
        <dbReference type="Proteomes" id="UP000004995"/>
    </source>
</evidence>
<sequence>MQLMYTSTTHPTLHVLLQLSKFNESITVYSVCTMQHRLNPLANL</sequence>
<accession>K3Z1P1</accession>
<dbReference type="EnsemblPlants" id="KQL29032">
    <property type="protein sequence ID" value="KQL29032"/>
    <property type="gene ID" value="SETIT_020459mg"/>
</dbReference>
<proteinExistence type="predicted"/>
<dbReference type="InParanoid" id="K3Z1P1"/>
<organism evidence="1 2">
    <name type="scientific">Setaria italica</name>
    <name type="common">Foxtail millet</name>
    <name type="synonym">Panicum italicum</name>
    <dbReference type="NCBI Taxonomy" id="4555"/>
    <lineage>
        <taxon>Eukaryota</taxon>
        <taxon>Viridiplantae</taxon>
        <taxon>Streptophyta</taxon>
        <taxon>Embryophyta</taxon>
        <taxon>Tracheophyta</taxon>
        <taxon>Spermatophyta</taxon>
        <taxon>Magnoliopsida</taxon>
        <taxon>Liliopsida</taxon>
        <taxon>Poales</taxon>
        <taxon>Poaceae</taxon>
        <taxon>PACMAD clade</taxon>
        <taxon>Panicoideae</taxon>
        <taxon>Panicodae</taxon>
        <taxon>Paniceae</taxon>
        <taxon>Cenchrinae</taxon>
        <taxon>Setaria</taxon>
    </lineage>
</organism>
<name>K3Z1P1_SETIT</name>
<keyword evidence="2" id="KW-1185">Reference proteome</keyword>
<reference evidence="2" key="1">
    <citation type="journal article" date="2012" name="Nat. Biotechnol.">
        <title>Reference genome sequence of the model plant Setaria.</title>
        <authorList>
            <person name="Bennetzen J.L."/>
            <person name="Schmutz J."/>
            <person name="Wang H."/>
            <person name="Percifield R."/>
            <person name="Hawkins J."/>
            <person name="Pontaroli A.C."/>
            <person name="Estep M."/>
            <person name="Feng L."/>
            <person name="Vaughn J.N."/>
            <person name="Grimwood J."/>
            <person name="Jenkins J."/>
            <person name="Barry K."/>
            <person name="Lindquist E."/>
            <person name="Hellsten U."/>
            <person name="Deshpande S."/>
            <person name="Wang X."/>
            <person name="Wu X."/>
            <person name="Mitros T."/>
            <person name="Triplett J."/>
            <person name="Yang X."/>
            <person name="Ye C.Y."/>
            <person name="Mauro-Herrera M."/>
            <person name="Wang L."/>
            <person name="Li P."/>
            <person name="Sharma M."/>
            <person name="Sharma R."/>
            <person name="Ronald P.C."/>
            <person name="Panaud O."/>
            <person name="Kellogg E.A."/>
            <person name="Brutnell T.P."/>
            <person name="Doust A.N."/>
            <person name="Tuskan G.A."/>
            <person name="Rokhsar D."/>
            <person name="Devos K.M."/>
        </authorList>
    </citation>
    <scope>NUCLEOTIDE SEQUENCE [LARGE SCALE GENOMIC DNA]</scope>
    <source>
        <strain evidence="2">cv. Yugu1</strain>
    </source>
</reference>
<reference evidence="1" key="2">
    <citation type="submission" date="2018-08" db="UniProtKB">
        <authorList>
            <consortium name="EnsemblPlants"/>
        </authorList>
    </citation>
    <scope>IDENTIFICATION</scope>
    <source>
        <strain evidence="1">Yugu1</strain>
    </source>
</reference>
<dbReference type="Gramene" id="KQL29032">
    <property type="protein sequence ID" value="KQL29032"/>
    <property type="gene ID" value="SETIT_020459mg"/>
</dbReference>
<dbReference type="HOGENOM" id="CLU_3225512_0_0_1"/>
<protein>
    <submittedName>
        <fullName evidence="1">Uncharacterized protein</fullName>
    </submittedName>
</protein>